<organism evidence="1 2">
    <name type="scientific">Heliophilum fasciatum</name>
    <dbReference type="NCBI Taxonomy" id="35700"/>
    <lineage>
        <taxon>Bacteria</taxon>
        <taxon>Bacillati</taxon>
        <taxon>Bacillota</taxon>
        <taxon>Clostridia</taxon>
        <taxon>Eubacteriales</taxon>
        <taxon>Heliobacteriaceae</taxon>
        <taxon>Heliophilum</taxon>
    </lineage>
</organism>
<gene>
    <name evidence="1" type="ORF">EDD73_10163</name>
</gene>
<protein>
    <recommendedName>
        <fullName evidence="3">Cytosolic protein</fullName>
    </recommendedName>
</protein>
<proteinExistence type="predicted"/>
<evidence type="ECO:0000313" key="2">
    <source>
        <dbReference type="Proteomes" id="UP000294813"/>
    </source>
</evidence>
<dbReference type="EMBL" id="SLXT01000001">
    <property type="protein sequence ID" value="TCP68897.1"/>
    <property type="molecule type" value="Genomic_DNA"/>
</dbReference>
<dbReference type="RefSeq" id="WP_131917655.1">
    <property type="nucleotide sequence ID" value="NZ_JAOQNU010000001.1"/>
</dbReference>
<evidence type="ECO:0000313" key="1">
    <source>
        <dbReference type="EMBL" id="TCP68897.1"/>
    </source>
</evidence>
<name>A0A4R2S116_9FIRM</name>
<dbReference type="AlphaFoldDB" id="A0A4R2S116"/>
<evidence type="ECO:0008006" key="3">
    <source>
        <dbReference type="Google" id="ProtNLM"/>
    </source>
</evidence>
<keyword evidence="2" id="KW-1185">Reference proteome</keyword>
<sequence length="174" mass="20227">MDTKLKTIDDLSKEELRSLVDDLAKRWLAHDGVWFQAIEAKRGMDEAIEMDIKAWERFTVLEATRIKTMLNLPERSGLQGLAQALQFRLYAVLNEQTLEWHGENKLVFSMVNCRVQAARERKKMDAFPCRPVGIVEYSGFARTIDDRIQTRCLSCPPERVDDQAYCVWEFTLEP</sequence>
<comment type="caution">
    <text evidence="1">The sequence shown here is derived from an EMBL/GenBank/DDBJ whole genome shotgun (WGS) entry which is preliminary data.</text>
</comment>
<dbReference type="Proteomes" id="UP000294813">
    <property type="component" value="Unassembled WGS sequence"/>
</dbReference>
<accession>A0A4R2S116</accession>
<dbReference type="OrthoDB" id="9793253at2"/>
<reference evidence="1 2" key="1">
    <citation type="submission" date="2019-03" db="EMBL/GenBank/DDBJ databases">
        <title>Genomic Encyclopedia of Type Strains, Phase IV (KMG-IV): sequencing the most valuable type-strain genomes for metagenomic binning, comparative biology and taxonomic classification.</title>
        <authorList>
            <person name="Goeker M."/>
        </authorList>
    </citation>
    <scope>NUCLEOTIDE SEQUENCE [LARGE SCALE GENOMIC DNA]</scope>
    <source>
        <strain evidence="1 2">DSM 11170</strain>
    </source>
</reference>
<dbReference type="Pfam" id="PF19620">
    <property type="entry name" value="DUF6125"/>
    <property type="match status" value="1"/>
</dbReference>